<dbReference type="InterPro" id="IPR003423">
    <property type="entry name" value="OMP_efflux"/>
</dbReference>
<proteinExistence type="inferred from homology"/>
<reference evidence="5" key="1">
    <citation type="submission" date="2020-02" db="EMBL/GenBank/DDBJ databases">
        <title>Genomic and physiological characterization of two novel Nitrospinaceae genera.</title>
        <authorList>
            <person name="Mueller A.J."/>
            <person name="Jung M.-Y."/>
            <person name="Strachan C.R."/>
            <person name="Herbold C.W."/>
            <person name="Kirkegaard R.H."/>
            <person name="Daims H."/>
        </authorList>
    </citation>
    <scope>NUCLEOTIDE SEQUENCE [LARGE SCALE GENOMIC DNA]</scope>
</reference>
<sequence length="441" mass="49052">MKRFMISWGVVSLLSLAALTCAQAETIAPPQFTDVKVDSLLLEDAIAQALARNPDLAVFSLEKQALGARTLQSSLLPNPRLAIDVDDAMGSGSFSGFDRSETTIRLEQRIELGGKRDARRHAGQMAESLAEWSYTGKRLDVLADVHKAFAETLKSQHKIELAQEQIELGEQFYNAVNEKVKAGQAPTIEIIKAQVALANYGIELKREEIELDKARRELARVCGADKPNFNQALGDLHRIEPVPPKEPLKQRLLITPHLAFWESEEKRQQAMVDVELSKTIPDLSVSGGFRRVEETDDSAVVFGFSIPLQLFDRNQGGVAEARIRYAQAGERRKAAELQVYQTFQEAYQSLYYAHSFASALQVKILPAAQKAFDAISEGYKYGKFGLLDVLDSQRTLFDTKAQYLDAVAEYHKASAELKHLTDSFTISSDELGKESVEETSK</sequence>
<dbReference type="EMBL" id="CP048620">
    <property type="protein sequence ID" value="QPJ64213.1"/>
    <property type="molecule type" value="Genomic_DNA"/>
</dbReference>
<feature type="coiled-coil region" evidence="2">
    <location>
        <begin position="197"/>
        <end position="224"/>
    </location>
</feature>
<accession>A0A7T0C0C5</accession>
<feature type="signal peptide" evidence="3">
    <location>
        <begin position="1"/>
        <end position="24"/>
    </location>
</feature>
<dbReference type="KEGG" id="nva:G3M78_01875"/>
<evidence type="ECO:0000313" key="4">
    <source>
        <dbReference type="EMBL" id="QPJ64213.1"/>
    </source>
</evidence>
<organism evidence="4 5">
    <name type="scientific">Candidatus Nitrohelix vancouverensis</name>
    <dbReference type="NCBI Taxonomy" id="2705534"/>
    <lineage>
        <taxon>Bacteria</taxon>
        <taxon>Pseudomonadati</taxon>
        <taxon>Nitrospinota/Tectimicrobiota group</taxon>
        <taxon>Nitrospinota</taxon>
        <taxon>Nitrospinia</taxon>
        <taxon>Nitrospinales</taxon>
        <taxon>Nitrospinaceae</taxon>
        <taxon>Candidatus Nitrohelix</taxon>
    </lineage>
</organism>
<dbReference type="SUPFAM" id="SSF56954">
    <property type="entry name" value="Outer membrane efflux proteins (OEP)"/>
    <property type="match status" value="1"/>
</dbReference>
<dbReference type="PANTHER" id="PTHR30203:SF24">
    <property type="entry name" value="BLR4935 PROTEIN"/>
    <property type="match status" value="1"/>
</dbReference>
<name>A0A7T0C0C5_9BACT</name>
<evidence type="ECO:0000256" key="3">
    <source>
        <dbReference type="SAM" id="SignalP"/>
    </source>
</evidence>
<evidence type="ECO:0000256" key="2">
    <source>
        <dbReference type="SAM" id="Coils"/>
    </source>
</evidence>
<dbReference type="Pfam" id="PF02321">
    <property type="entry name" value="OEP"/>
    <property type="match status" value="2"/>
</dbReference>
<evidence type="ECO:0000256" key="1">
    <source>
        <dbReference type="ARBA" id="ARBA00007613"/>
    </source>
</evidence>
<keyword evidence="2" id="KW-0175">Coiled coil</keyword>
<dbReference type="GO" id="GO:0015562">
    <property type="term" value="F:efflux transmembrane transporter activity"/>
    <property type="evidence" value="ECO:0007669"/>
    <property type="project" value="InterPro"/>
</dbReference>
<dbReference type="InterPro" id="IPR010131">
    <property type="entry name" value="MdtP/NodT-like"/>
</dbReference>
<dbReference type="Gene3D" id="1.20.1600.10">
    <property type="entry name" value="Outer membrane efflux proteins (OEP)"/>
    <property type="match status" value="1"/>
</dbReference>
<evidence type="ECO:0000313" key="5">
    <source>
        <dbReference type="Proteomes" id="UP000594464"/>
    </source>
</evidence>
<feature type="chain" id="PRO_5032420843" evidence="3">
    <location>
        <begin position="25"/>
        <end position="441"/>
    </location>
</feature>
<keyword evidence="3" id="KW-0732">Signal</keyword>
<dbReference type="Proteomes" id="UP000594464">
    <property type="component" value="Chromosome"/>
</dbReference>
<comment type="similarity">
    <text evidence="1">Belongs to the outer membrane factor (OMF) (TC 1.B.17) family.</text>
</comment>
<protein>
    <submittedName>
        <fullName evidence="4">TolC family protein</fullName>
    </submittedName>
</protein>
<dbReference type="AlphaFoldDB" id="A0A7T0C0C5"/>
<dbReference type="PANTHER" id="PTHR30203">
    <property type="entry name" value="OUTER MEMBRANE CATION EFFLUX PROTEIN"/>
    <property type="match status" value="1"/>
</dbReference>
<gene>
    <name evidence="4" type="ORF">G3M78_01875</name>
</gene>